<feature type="region of interest" description="Disordered" evidence="1">
    <location>
        <begin position="35"/>
        <end position="69"/>
    </location>
</feature>
<protein>
    <submittedName>
        <fullName evidence="2">Uncharacterized protein</fullName>
    </submittedName>
</protein>
<dbReference type="Proteomes" id="UP000673691">
    <property type="component" value="Unassembled WGS sequence"/>
</dbReference>
<evidence type="ECO:0000313" key="2">
    <source>
        <dbReference type="EMBL" id="KAG5459677.1"/>
    </source>
</evidence>
<organism evidence="2 3">
    <name type="scientific">Olpidium bornovanus</name>
    <dbReference type="NCBI Taxonomy" id="278681"/>
    <lineage>
        <taxon>Eukaryota</taxon>
        <taxon>Fungi</taxon>
        <taxon>Fungi incertae sedis</taxon>
        <taxon>Olpidiomycota</taxon>
        <taxon>Olpidiomycotina</taxon>
        <taxon>Olpidiomycetes</taxon>
        <taxon>Olpidiales</taxon>
        <taxon>Olpidiaceae</taxon>
        <taxon>Olpidium</taxon>
    </lineage>
</organism>
<keyword evidence="3" id="KW-1185">Reference proteome</keyword>
<reference evidence="2 3" key="1">
    <citation type="journal article" name="Sci. Rep.">
        <title>Genome-scale phylogenetic analyses confirm Olpidium as the closest living zoosporic fungus to the non-flagellated, terrestrial fungi.</title>
        <authorList>
            <person name="Chang Y."/>
            <person name="Rochon D."/>
            <person name="Sekimoto S."/>
            <person name="Wang Y."/>
            <person name="Chovatia M."/>
            <person name="Sandor L."/>
            <person name="Salamov A."/>
            <person name="Grigoriev I.V."/>
            <person name="Stajich J.E."/>
            <person name="Spatafora J.W."/>
        </authorList>
    </citation>
    <scope>NUCLEOTIDE SEQUENCE [LARGE SCALE GENOMIC DNA]</scope>
    <source>
        <strain evidence="2">S191</strain>
    </source>
</reference>
<evidence type="ECO:0000256" key="1">
    <source>
        <dbReference type="SAM" id="MobiDB-lite"/>
    </source>
</evidence>
<proteinExistence type="predicted"/>
<gene>
    <name evidence="2" type="ORF">BJ554DRAFT_8372</name>
</gene>
<dbReference type="OrthoDB" id="2015992at2759"/>
<dbReference type="EMBL" id="JAEFCI010006449">
    <property type="protein sequence ID" value="KAG5459677.1"/>
    <property type="molecule type" value="Genomic_DNA"/>
</dbReference>
<sequence>MVRGRGRLCAPEGFFRLKMDGDDGASVLGHGQTAIDGGLPVAGEKQMGYPGTGSGRTERRSTRHGRPRSYRNARYARLQFWSVTRWLVCNASNPLENVFARPGVRQVRCGVRIGAGLSRPPAGLVAVDVNVPSRRGSPPPPLPNLRGPVALALREQIVPTQIPHDSLDRRPDIIITPDAVIDRRSLH</sequence>
<name>A0A8H7ZV19_9FUNG</name>
<feature type="non-terminal residue" evidence="2">
    <location>
        <position position="187"/>
    </location>
</feature>
<dbReference type="AlphaFoldDB" id="A0A8H7ZV19"/>
<accession>A0A8H7ZV19</accession>
<evidence type="ECO:0000313" key="3">
    <source>
        <dbReference type="Proteomes" id="UP000673691"/>
    </source>
</evidence>
<comment type="caution">
    <text evidence="2">The sequence shown here is derived from an EMBL/GenBank/DDBJ whole genome shotgun (WGS) entry which is preliminary data.</text>
</comment>